<name>A0A433QYG2_9FUNG</name>
<accession>A0A433QYG2</accession>
<dbReference type="AlphaFoldDB" id="A0A433QYG2"/>
<dbReference type="Proteomes" id="UP000274822">
    <property type="component" value="Unassembled WGS sequence"/>
</dbReference>
<reference evidence="1 2" key="1">
    <citation type="journal article" date="2018" name="New Phytol.">
        <title>Phylogenomics of Endogonaceae and evolution of mycorrhizas within Mucoromycota.</title>
        <authorList>
            <person name="Chang Y."/>
            <person name="Desiro A."/>
            <person name="Na H."/>
            <person name="Sandor L."/>
            <person name="Lipzen A."/>
            <person name="Clum A."/>
            <person name="Barry K."/>
            <person name="Grigoriev I.V."/>
            <person name="Martin F.M."/>
            <person name="Stajich J.E."/>
            <person name="Smith M.E."/>
            <person name="Bonito G."/>
            <person name="Spatafora J.W."/>
        </authorList>
    </citation>
    <scope>NUCLEOTIDE SEQUENCE [LARGE SCALE GENOMIC DNA]</scope>
    <source>
        <strain evidence="1 2">AD002</strain>
    </source>
</reference>
<protein>
    <submittedName>
        <fullName evidence="1">Uncharacterized protein</fullName>
    </submittedName>
</protein>
<evidence type="ECO:0000313" key="2">
    <source>
        <dbReference type="Proteomes" id="UP000274822"/>
    </source>
</evidence>
<organism evidence="1 2">
    <name type="scientific">Jimgerdemannia flammicorona</name>
    <dbReference type="NCBI Taxonomy" id="994334"/>
    <lineage>
        <taxon>Eukaryota</taxon>
        <taxon>Fungi</taxon>
        <taxon>Fungi incertae sedis</taxon>
        <taxon>Mucoromycota</taxon>
        <taxon>Mucoromycotina</taxon>
        <taxon>Endogonomycetes</taxon>
        <taxon>Endogonales</taxon>
        <taxon>Endogonaceae</taxon>
        <taxon>Jimgerdemannia</taxon>
    </lineage>
</organism>
<keyword evidence="2" id="KW-1185">Reference proteome</keyword>
<gene>
    <name evidence="1" type="ORF">BC938DRAFT_478528</name>
</gene>
<comment type="caution">
    <text evidence="1">The sequence shown here is derived from an EMBL/GenBank/DDBJ whole genome shotgun (WGS) entry which is preliminary data.</text>
</comment>
<evidence type="ECO:0000313" key="1">
    <source>
        <dbReference type="EMBL" id="RUS34784.1"/>
    </source>
</evidence>
<dbReference type="EMBL" id="RBNJ01000332">
    <property type="protein sequence ID" value="RUS34784.1"/>
    <property type="molecule type" value="Genomic_DNA"/>
</dbReference>
<proteinExistence type="predicted"/>
<sequence length="155" mass="17828">MPPSSARMIHDTPKQNQAPYYGFQPLVYQKWFSEAIAQLEESPRRKRLTGCTRRILEPVQQIITSTGHKTHCRRGKPLFRFASETNPPTYAFLGIRTDKLDIRSSGGGLLSFQVRNAVDKGGFFVLYYCVLRRPLHRAEGIPLHPLSQAHRHKWV</sequence>